<gene>
    <name evidence="2" type="ORF">D3874_23730</name>
</gene>
<proteinExistence type="predicted"/>
<dbReference type="Proteomes" id="UP000284605">
    <property type="component" value="Unassembled WGS sequence"/>
</dbReference>
<organism evidence="2 3">
    <name type="scientific">Oleomonas cavernae</name>
    <dbReference type="NCBI Taxonomy" id="2320859"/>
    <lineage>
        <taxon>Bacteria</taxon>
        <taxon>Pseudomonadati</taxon>
        <taxon>Pseudomonadota</taxon>
        <taxon>Alphaproteobacteria</taxon>
        <taxon>Acetobacterales</taxon>
        <taxon>Acetobacteraceae</taxon>
        <taxon>Oleomonas</taxon>
    </lineage>
</organism>
<dbReference type="InterPro" id="IPR010727">
    <property type="entry name" value="DUF1302"/>
</dbReference>
<reference evidence="2 3" key="1">
    <citation type="submission" date="2018-09" db="EMBL/GenBank/DDBJ databases">
        <authorList>
            <person name="Zhu H."/>
        </authorList>
    </citation>
    <scope>NUCLEOTIDE SEQUENCE [LARGE SCALE GENOMIC DNA]</scope>
    <source>
        <strain evidence="2 3">K1W22B-8</strain>
    </source>
</reference>
<dbReference type="EMBL" id="QYUK01000011">
    <property type="protein sequence ID" value="RJF89611.1"/>
    <property type="molecule type" value="Genomic_DNA"/>
</dbReference>
<evidence type="ECO:0000256" key="1">
    <source>
        <dbReference type="SAM" id="SignalP"/>
    </source>
</evidence>
<accession>A0A418WHU9</accession>
<feature type="signal peptide" evidence="1">
    <location>
        <begin position="1"/>
        <end position="36"/>
    </location>
</feature>
<feature type="chain" id="PRO_5019456521" evidence="1">
    <location>
        <begin position="37"/>
        <end position="615"/>
    </location>
</feature>
<keyword evidence="1" id="KW-0732">Signal</keyword>
<dbReference type="AlphaFoldDB" id="A0A418WHU9"/>
<protein>
    <submittedName>
        <fullName evidence="2">DUF1302 family protein</fullName>
    </submittedName>
</protein>
<evidence type="ECO:0000313" key="2">
    <source>
        <dbReference type="EMBL" id="RJF89611.1"/>
    </source>
</evidence>
<dbReference type="OrthoDB" id="8437795at2"/>
<comment type="caution">
    <text evidence="2">The sequence shown here is derived from an EMBL/GenBank/DDBJ whole genome shotgun (WGS) entry which is preliminary data.</text>
</comment>
<dbReference type="Pfam" id="PF06980">
    <property type="entry name" value="DUF1302"/>
    <property type="match status" value="1"/>
</dbReference>
<sequence length="615" mass="65298">MRKDSSVRTRLTRATALGAGSLAVAFGLLGAGTAQAANFEVGEVTINTQVSISAGFGIRTEGRDGRLICPANLPGVGTSTTCNGDNGNLNFDSGDFVNAPVRVQGEVEASWQNFTVYARGQAFYDYIYDNGDLAFMGGAANYRDLAGRQTEAGQNTASHGYEIMDLWVRGKFDIGDNQLIAKIGQQSISWGEALFTPLSFAQVNSFDISKLRQPGAELRDAVRSMPAALLTYEVGSGLSVEAFYQFEFRPTIADASGSFFSTSDIVGQGGTGFGAGQDYDVIFPNVGGFSSPVYVQDDENNDGKNYGVAMRYFSPELNNTEFGLYYANITARLPVPTFVTPAVLTASPFVNANNGRLEVTYLEDVKMLGTSFNTSIDALGVSLAGEVAWMHDYPLLIDGESFATAYICALIPAPGAPCSAVGFPNQVSTQNGLTAGMPGQRIEGFVRDDIYTFMLRGIKTLGGSDFPTSAIGANSISLIAEFGGVYADLPNEKILAFDVFGNGTPGSGAFTDPLTGKYEAATDFSVGVTAVASASYPDAFAGVNLTPSLRYATGLYGNSPVAAGYIERASALSFQLDADYLLAWRGSIGYTTYFGGRQNPLNDRDFFSASISYTF</sequence>
<evidence type="ECO:0000313" key="3">
    <source>
        <dbReference type="Proteomes" id="UP000284605"/>
    </source>
</evidence>
<name>A0A418WHU9_9PROT</name>
<dbReference type="RefSeq" id="WP_119781675.1">
    <property type="nucleotide sequence ID" value="NZ_QYUK01000011.1"/>
</dbReference>
<keyword evidence="3" id="KW-1185">Reference proteome</keyword>